<organism evidence="1 2">
    <name type="scientific">Trema orientale</name>
    <name type="common">Charcoal tree</name>
    <name type="synonym">Celtis orientalis</name>
    <dbReference type="NCBI Taxonomy" id="63057"/>
    <lineage>
        <taxon>Eukaryota</taxon>
        <taxon>Viridiplantae</taxon>
        <taxon>Streptophyta</taxon>
        <taxon>Embryophyta</taxon>
        <taxon>Tracheophyta</taxon>
        <taxon>Spermatophyta</taxon>
        <taxon>Magnoliopsida</taxon>
        <taxon>eudicotyledons</taxon>
        <taxon>Gunneridae</taxon>
        <taxon>Pentapetalae</taxon>
        <taxon>rosids</taxon>
        <taxon>fabids</taxon>
        <taxon>Rosales</taxon>
        <taxon>Cannabaceae</taxon>
        <taxon>Trema</taxon>
    </lineage>
</organism>
<reference evidence="2" key="1">
    <citation type="submission" date="2016-06" db="EMBL/GenBank/DDBJ databases">
        <title>Parallel loss of symbiosis genes in relatives of nitrogen-fixing non-legume Parasponia.</title>
        <authorList>
            <person name="Van Velzen R."/>
            <person name="Holmer R."/>
            <person name="Bu F."/>
            <person name="Rutten L."/>
            <person name="Van Zeijl A."/>
            <person name="Liu W."/>
            <person name="Santuari L."/>
            <person name="Cao Q."/>
            <person name="Sharma T."/>
            <person name="Shen D."/>
            <person name="Roswanjaya Y."/>
            <person name="Wardhani T."/>
            <person name="Kalhor M.S."/>
            <person name="Jansen J."/>
            <person name="Van den Hoogen J."/>
            <person name="Gungor B."/>
            <person name="Hartog M."/>
            <person name="Hontelez J."/>
            <person name="Verver J."/>
            <person name="Yang W.-C."/>
            <person name="Schijlen E."/>
            <person name="Repin R."/>
            <person name="Schilthuizen M."/>
            <person name="Schranz E."/>
            <person name="Heidstra R."/>
            <person name="Miyata K."/>
            <person name="Fedorova E."/>
            <person name="Kohlen W."/>
            <person name="Bisseling T."/>
            <person name="Smit S."/>
            <person name="Geurts R."/>
        </authorList>
    </citation>
    <scope>NUCLEOTIDE SEQUENCE [LARGE SCALE GENOMIC DNA]</scope>
    <source>
        <strain evidence="2">cv. RG33-2</strain>
    </source>
</reference>
<dbReference type="InParanoid" id="A0A2P5F995"/>
<evidence type="ECO:0000313" key="1">
    <source>
        <dbReference type="EMBL" id="PON94370.1"/>
    </source>
</evidence>
<protein>
    <submittedName>
        <fullName evidence="1">Uncharacterized protein</fullName>
    </submittedName>
</protein>
<gene>
    <name evidence="1" type="ORF">TorRG33x02_098440</name>
</gene>
<evidence type="ECO:0000313" key="2">
    <source>
        <dbReference type="Proteomes" id="UP000237000"/>
    </source>
</evidence>
<comment type="caution">
    <text evidence="1">The sequence shown here is derived from an EMBL/GenBank/DDBJ whole genome shotgun (WGS) entry which is preliminary data.</text>
</comment>
<dbReference type="AlphaFoldDB" id="A0A2P5F995"/>
<name>A0A2P5F995_TREOI</name>
<dbReference type="Proteomes" id="UP000237000">
    <property type="component" value="Unassembled WGS sequence"/>
</dbReference>
<sequence length="148" mass="17135">MRILRSKIGLEGLPEMILKKYLHEFLDLCGLEIRSAHLFPHPSDLRIPSVQKEDLMSLYLLYLLADIPHQVDYRIPVISLKEFPDENQLPLLLHSLYQLDQLATSTTFLKEFLDADLLHPFANLPYRPGQLATSLPFLKEFLPLEGNR</sequence>
<keyword evidence="2" id="KW-1185">Reference proteome</keyword>
<proteinExistence type="predicted"/>
<dbReference type="EMBL" id="JXTC01000052">
    <property type="protein sequence ID" value="PON94370.1"/>
    <property type="molecule type" value="Genomic_DNA"/>
</dbReference>
<accession>A0A2P5F995</accession>